<dbReference type="Pfam" id="PF25917">
    <property type="entry name" value="BSH_RND"/>
    <property type="match status" value="1"/>
</dbReference>
<dbReference type="STRING" id="585529.HMPREF0291_11283"/>
<dbReference type="PANTHER" id="PTHR32347:SF14">
    <property type="entry name" value="EFFLUX SYSTEM COMPONENT YKNX-RELATED"/>
    <property type="match status" value="1"/>
</dbReference>
<dbReference type="InterPro" id="IPR058625">
    <property type="entry name" value="MdtA-like_BSH"/>
</dbReference>
<dbReference type="Gene3D" id="2.40.50.100">
    <property type="match status" value="1"/>
</dbReference>
<feature type="domain" description="YknX-like beta-barrel" evidence="5">
    <location>
        <begin position="265"/>
        <end position="360"/>
    </location>
</feature>
<accession>D7WEU5</accession>
<name>D7WEU5_9CORY</name>
<feature type="compositionally biased region" description="Low complexity" evidence="3">
    <location>
        <begin position="166"/>
        <end position="185"/>
    </location>
</feature>
<feature type="region of interest" description="Disordered" evidence="3">
    <location>
        <begin position="113"/>
        <end position="233"/>
    </location>
</feature>
<feature type="compositionally biased region" description="Basic and acidic residues" evidence="3">
    <location>
        <begin position="447"/>
        <end position="462"/>
    </location>
</feature>
<protein>
    <submittedName>
        <fullName evidence="6">Auxiliary transport protein, membrane fusion protein (MFP) family protein</fullName>
    </submittedName>
</protein>
<dbReference type="InterPro" id="IPR058636">
    <property type="entry name" value="Beta-barrel_YknX"/>
</dbReference>
<comment type="caution">
    <text evidence="6">The sequence shown here is derived from an EMBL/GenBank/DDBJ whole genome shotgun (WGS) entry which is preliminary data.</text>
</comment>
<feature type="domain" description="Multidrug resistance protein MdtA-like barrel-sandwich hybrid" evidence="4">
    <location>
        <begin position="49"/>
        <end position="250"/>
    </location>
</feature>
<dbReference type="AlphaFoldDB" id="D7WEU5"/>
<evidence type="ECO:0000256" key="1">
    <source>
        <dbReference type="ARBA" id="ARBA00004196"/>
    </source>
</evidence>
<keyword evidence="2" id="KW-0175">Coiled coil</keyword>
<evidence type="ECO:0000313" key="6">
    <source>
        <dbReference type="EMBL" id="EFK53626.1"/>
    </source>
</evidence>
<feature type="compositionally biased region" description="Basic and acidic residues" evidence="3">
    <location>
        <begin position="145"/>
        <end position="165"/>
    </location>
</feature>
<feature type="compositionally biased region" description="Pro residues" evidence="3">
    <location>
        <begin position="117"/>
        <end position="134"/>
    </location>
</feature>
<gene>
    <name evidence="6" type="ORF">HMPREF0291_11283</name>
</gene>
<dbReference type="PANTHER" id="PTHR32347">
    <property type="entry name" value="EFFLUX SYSTEM COMPONENT YKNX-RELATED"/>
    <property type="match status" value="1"/>
</dbReference>
<evidence type="ECO:0000259" key="5">
    <source>
        <dbReference type="Pfam" id="PF25990"/>
    </source>
</evidence>
<dbReference type="eggNOG" id="COG0845">
    <property type="taxonomic scope" value="Bacteria"/>
</dbReference>
<dbReference type="Gene3D" id="2.40.420.20">
    <property type="match status" value="1"/>
</dbReference>
<dbReference type="GO" id="GO:0030313">
    <property type="term" value="C:cell envelope"/>
    <property type="evidence" value="ECO:0007669"/>
    <property type="project" value="UniProtKB-SubCell"/>
</dbReference>
<keyword evidence="7" id="KW-1185">Reference proteome</keyword>
<dbReference type="Pfam" id="PF25990">
    <property type="entry name" value="Beta-barrel_YknX"/>
    <property type="match status" value="1"/>
</dbReference>
<dbReference type="InterPro" id="IPR050465">
    <property type="entry name" value="UPF0194_transport"/>
</dbReference>
<comment type="subcellular location">
    <subcellularLocation>
        <location evidence="1">Cell envelope</location>
    </subcellularLocation>
</comment>
<feature type="compositionally biased region" description="Low complexity" evidence="3">
    <location>
        <begin position="304"/>
        <end position="324"/>
    </location>
</feature>
<sequence length="462" mass="47780">MGGGGDAASGDLGSGDYQVVAKEGVVNSIVVDGSVAPIKQAGISSAMAAPVEKIHVQLGDKVKKGQLLVTMDTSAGPQLQSQGAGAEALEMDAAGSLHETLLDAGSAIEDCLKPLLPGHPKPGKPCAPPPPPQGQPAQPGNSGPSREEVERALGEAHAQGREQGQREAQQAIEQQMMDAQGAPGAPGAPGVPGPGMGDPAADPATQEMLMQQQAQAQAEESIQEYETPDPEIYAPMDGVVTKIEAEEGSPAAGGLMTVSDTSRFLVRANVRESDVANVREGNRVTFTTPVTDDKEFEGRVRRVAPMADGDPAGAGAEAAARAMQGQGGDKKDTGVTFPVEIEVTGDTKDLRLGASARVEIITDESPDGLSIPRDAVFDGNKVLVLARENEDATTGKIEERTVETGVKNDTDIAITGGDLKEGDTVIAWPDDYRDRIGEEVTIADDTSADKSGNKPADKSAQE</sequence>
<organism evidence="6 7">
    <name type="scientific">Corynebacterium genitalium ATCC 33030</name>
    <dbReference type="NCBI Taxonomy" id="585529"/>
    <lineage>
        <taxon>Bacteria</taxon>
        <taxon>Bacillati</taxon>
        <taxon>Actinomycetota</taxon>
        <taxon>Actinomycetes</taxon>
        <taxon>Mycobacteriales</taxon>
        <taxon>Corynebacteriaceae</taxon>
        <taxon>Corynebacterium</taxon>
    </lineage>
</organism>
<evidence type="ECO:0000256" key="3">
    <source>
        <dbReference type="SAM" id="MobiDB-lite"/>
    </source>
</evidence>
<dbReference type="HOGENOM" id="CLU_018816_14_2_11"/>
<feature type="region of interest" description="Disordered" evidence="3">
    <location>
        <begin position="440"/>
        <end position="462"/>
    </location>
</feature>
<feature type="compositionally biased region" description="Low complexity" evidence="3">
    <location>
        <begin position="197"/>
        <end position="220"/>
    </location>
</feature>
<dbReference type="EMBL" id="ACLJ02000003">
    <property type="protein sequence ID" value="EFK53626.1"/>
    <property type="molecule type" value="Genomic_DNA"/>
</dbReference>
<reference evidence="6" key="1">
    <citation type="submission" date="2010-06" db="EMBL/GenBank/DDBJ databases">
        <authorList>
            <person name="Muzny D."/>
            <person name="Qin X."/>
            <person name="Buhay C."/>
            <person name="Dugan-Rocha S."/>
            <person name="Ding Y."/>
            <person name="Chen G."/>
            <person name="Hawes A."/>
            <person name="Holder M."/>
            <person name="Jhangiani S."/>
            <person name="Johnson A."/>
            <person name="Khan Z."/>
            <person name="Li Z."/>
            <person name="Liu W."/>
            <person name="Liu X."/>
            <person name="Perez L."/>
            <person name="Shen H."/>
            <person name="Wang Q."/>
            <person name="Watt J."/>
            <person name="Xi L."/>
            <person name="Xin Y."/>
            <person name="Zhou J."/>
            <person name="Deng J."/>
            <person name="Jiang H."/>
            <person name="Liu Y."/>
            <person name="Qu J."/>
            <person name="Song X.-Z."/>
            <person name="Zhang L."/>
            <person name="Villasana D."/>
            <person name="Johnson A."/>
            <person name="Liu J."/>
            <person name="Liyanage D."/>
            <person name="Lorensuhewa L."/>
            <person name="Robinson T."/>
            <person name="Song A."/>
            <person name="Song B.-B."/>
            <person name="Dinh H."/>
            <person name="Thornton R."/>
            <person name="Coyle M."/>
            <person name="Francisco L."/>
            <person name="Jackson L."/>
            <person name="Javaid M."/>
            <person name="Korchina V."/>
            <person name="Kovar C."/>
            <person name="Mata R."/>
            <person name="Mathew T."/>
            <person name="Ngo R."/>
            <person name="Nguyen L."/>
            <person name="Nguyen N."/>
            <person name="Okwuonu G."/>
            <person name="Ongeri F."/>
            <person name="Pham C."/>
            <person name="Simmons D."/>
            <person name="Wilczek-Boney K."/>
            <person name="Hale W."/>
            <person name="Jakkamsetti A."/>
            <person name="Pham P."/>
            <person name="Ruth R."/>
            <person name="San Lucas F."/>
            <person name="Warren J."/>
            <person name="Zhang J."/>
            <person name="Zhao Z."/>
            <person name="Zhou C."/>
            <person name="Zhu D."/>
            <person name="Lee S."/>
            <person name="Bess C."/>
            <person name="Blankenburg K."/>
            <person name="Forbes L."/>
            <person name="Fu Q."/>
            <person name="Gubbala S."/>
            <person name="Hirani K."/>
            <person name="Jayaseelan J.C."/>
            <person name="Lara F."/>
            <person name="Munidasa M."/>
            <person name="Palculict T."/>
            <person name="Patil S."/>
            <person name="Pu L.-L."/>
            <person name="Saada N."/>
            <person name="Tang L."/>
            <person name="Weissenberger G."/>
            <person name="Zhu Y."/>
            <person name="Hemphill L."/>
            <person name="Shang Y."/>
            <person name="Youmans B."/>
            <person name="Ayvaz T."/>
            <person name="Ross M."/>
            <person name="Santibanez J."/>
            <person name="Aqrawi P."/>
            <person name="Gross S."/>
            <person name="Joshi V."/>
            <person name="Fowler G."/>
            <person name="Nazareth L."/>
            <person name="Reid J."/>
            <person name="Worley K."/>
            <person name="Petrosino J."/>
            <person name="Highlander S."/>
            <person name="Gibbs R."/>
        </authorList>
    </citation>
    <scope>NUCLEOTIDE SEQUENCE [LARGE SCALE GENOMIC DNA]</scope>
    <source>
        <strain evidence="6">ATCC 33030</strain>
    </source>
</reference>
<evidence type="ECO:0000313" key="7">
    <source>
        <dbReference type="Proteomes" id="UP000004208"/>
    </source>
</evidence>
<feature type="compositionally biased region" description="Low complexity" evidence="3">
    <location>
        <begin position="135"/>
        <end position="144"/>
    </location>
</feature>
<evidence type="ECO:0000256" key="2">
    <source>
        <dbReference type="ARBA" id="ARBA00023054"/>
    </source>
</evidence>
<dbReference type="Gene3D" id="2.40.30.170">
    <property type="match status" value="1"/>
</dbReference>
<evidence type="ECO:0000259" key="4">
    <source>
        <dbReference type="Pfam" id="PF25917"/>
    </source>
</evidence>
<proteinExistence type="predicted"/>
<feature type="region of interest" description="Disordered" evidence="3">
    <location>
        <begin position="304"/>
        <end position="335"/>
    </location>
</feature>
<dbReference type="Proteomes" id="UP000004208">
    <property type="component" value="Unassembled WGS sequence"/>
</dbReference>